<evidence type="ECO:0000259" key="4">
    <source>
        <dbReference type="PROSITE" id="PS50041"/>
    </source>
</evidence>
<feature type="domain" description="C-type lectin" evidence="4">
    <location>
        <begin position="17"/>
        <end position="131"/>
    </location>
</feature>
<accession>A0A8B6GFP4</accession>
<evidence type="ECO:0000313" key="5">
    <source>
        <dbReference type="EMBL" id="VDI63292.1"/>
    </source>
</evidence>
<dbReference type="InterPro" id="IPR016186">
    <property type="entry name" value="C-type_lectin-like/link_sf"/>
</dbReference>
<dbReference type="OrthoDB" id="6128743at2759"/>
<dbReference type="AlphaFoldDB" id="A0A8B6GFP4"/>
<feature type="transmembrane region" description="Helical" evidence="3">
    <location>
        <begin position="321"/>
        <end position="344"/>
    </location>
</feature>
<dbReference type="InterPro" id="IPR018378">
    <property type="entry name" value="C-type_lectin_CS"/>
</dbReference>
<evidence type="ECO:0000256" key="2">
    <source>
        <dbReference type="SAM" id="MobiDB-lite"/>
    </source>
</evidence>
<organism evidence="5 6">
    <name type="scientific">Mytilus galloprovincialis</name>
    <name type="common">Mediterranean mussel</name>
    <dbReference type="NCBI Taxonomy" id="29158"/>
    <lineage>
        <taxon>Eukaryota</taxon>
        <taxon>Metazoa</taxon>
        <taxon>Spiralia</taxon>
        <taxon>Lophotrochozoa</taxon>
        <taxon>Mollusca</taxon>
        <taxon>Bivalvia</taxon>
        <taxon>Autobranchia</taxon>
        <taxon>Pteriomorphia</taxon>
        <taxon>Mytilida</taxon>
        <taxon>Mytiloidea</taxon>
        <taxon>Mytilidae</taxon>
        <taxon>Mytilinae</taxon>
        <taxon>Mytilus</taxon>
    </lineage>
</organism>
<dbReference type="SUPFAM" id="SSF56436">
    <property type="entry name" value="C-type lectin-like"/>
    <property type="match status" value="1"/>
</dbReference>
<sequence length="378" mass="42586">SGLAFVSSECQPGWKHYLNKCYYFSTDSRNWVAASASCRAHTAELVVIETETENKFIAGEILKLRGDFWLDGTDEFAEGKWEWASIAEIIHYSNWYPGEPNNVYGEEDCLMTDNGLWNDAPCNRTYKFVCERSSIIHSSTLFHRLWFTYPKEEVKPCLESNGFYCTQCLLGYVQPTYVTSNQHNNTCFKPISLCVAEDVTYSRTEHKTFCDSLDGCKCNTNKCYYGDPCLCNLHTPGCPVNTSLDEYGVCQPCDPGTAKNDTGCGPCRSVLQKLHSLPGNVTAMIHKRRPLMPTMETVTNSMNDKNDTTSRSNPVCMERTFMAIAIGLTFLVLLLVIVIIVMCWRWTKCCFAQGNTRSELSSNGSSGANEDENVYMLN</sequence>
<feature type="compositionally biased region" description="Polar residues" evidence="2">
    <location>
        <begin position="357"/>
        <end position="368"/>
    </location>
</feature>
<dbReference type="InterPro" id="IPR001304">
    <property type="entry name" value="C-type_lectin-like"/>
</dbReference>
<evidence type="ECO:0000256" key="3">
    <source>
        <dbReference type="SAM" id="Phobius"/>
    </source>
</evidence>
<dbReference type="PANTHER" id="PTHR22803">
    <property type="entry name" value="MANNOSE, PHOSPHOLIPASE, LECTIN RECEPTOR RELATED"/>
    <property type="match status" value="1"/>
</dbReference>
<keyword evidence="3" id="KW-0472">Membrane</keyword>
<dbReference type="PROSITE" id="PS50041">
    <property type="entry name" value="C_TYPE_LECTIN_2"/>
    <property type="match status" value="1"/>
</dbReference>
<dbReference type="Gene3D" id="3.10.100.10">
    <property type="entry name" value="Mannose-Binding Protein A, subunit A"/>
    <property type="match status" value="1"/>
</dbReference>
<dbReference type="InterPro" id="IPR050111">
    <property type="entry name" value="C-type_lectin/snaclec_domain"/>
</dbReference>
<dbReference type="Pfam" id="PF00059">
    <property type="entry name" value="Lectin_C"/>
    <property type="match status" value="1"/>
</dbReference>
<feature type="compositionally biased region" description="Acidic residues" evidence="2">
    <location>
        <begin position="369"/>
        <end position="378"/>
    </location>
</feature>
<dbReference type="EMBL" id="UYJE01008366">
    <property type="protein sequence ID" value="VDI63292.1"/>
    <property type="molecule type" value="Genomic_DNA"/>
</dbReference>
<evidence type="ECO:0000313" key="6">
    <source>
        <dbReference type="Proteomes" id="UP000596742"/>
    </source>
</evidence>
<name>A0A8B6GFP4_MYTGA</name>
<keyword evidence="3" id="KW-0812">Transmembrane</keyword>
<proteinExistence type="predicted"/>
<dbReference type="PROSITE" id="PS00615">
    <property type="entry name" value="C_TYPE_LECTIN_1"/>
    <property type="match status" value="1"/>
</dbReference>
<feature type="region of interest" description="Disordered" evidence="2">
    <location>
        <begin position="357"/>
        <end position="378"/>
    </location>
</feature>
<keyword evidence="3" id="KW-1133">Transmembrane helix</keyword>
<reference evidence="5" key="1">
    <citation type="submission" date="2018-11" db="EMBL/GenBank/DDBJ databases">
        <authorList>
            <person name="Alioto T."/>
            <person name="Alioto T."/>
        </authorList>
    </citation>
    <scope>NUCLEOTIDE SEQUENCE</scope>
</reference>
<dbReference type="InterPro" id="IPR016187">
    <property type="entry name" value="CTDL_fold"/>
</dbReference>
<gene>
    <name evidence="5" type="ORF">MGAL_10B065248</name>
</gene>
<dbReference type="SMART" id="SM00034">
    <property type="entry name" value="CLECT"/>
    <property type="match status" value="1"/>
</dbReference>
<dbReference type="Proteomes" id="UP000596742">
    <property type="component" value="Unassembled WGS sequence"/>
</dbReference>
<feature type="non-terminal residue" evidence="5">
    <location>
        <position position="378"/>
    </location>
</feature>
<evidence type="ECO:0000256" key="1">
    <source>
        <dbReference type="ARBA" id="ARBA00023157"/>
    </source>
</evidence>
<keyword evidence="1" id="KW-1015">Disulfide bond</keyword>
<keyword evidence="6" id="KW-1185">Reference proteome</keyword>
<comment type="caution">
    <text evidence="5">The sequence shown here is derived from an EMBL/GenBank/DDBJ whole genome shotgun (WGS) entry which is preliminary data.</text>
</comment>
<protein>
    <recommendedName>
        <fullName evidence="4">C-type lectin domain-containing protein</fullName>
    </recommendedName>
</protein>